<protein>
    <submittedName>
        <fullName evidence="1">Uncharacterized protein</fullName>
    </submittedName>
</protein>
<accession>A0A127VGJ9</accession>
<name>A0A127VGJ9_9SPHI</name>
<organism evidence="1 2">
    <name type="scientific">Pedobacter cryoconitis</name>
    <dbReference type="NCBI Taxonomy" id="188932"/>
    <lineage>
        <taxon>Bacteria</taxon>
        <taxon>Pseudomonadati</taxon>
        <taxon>Bacteroidota</taxon>
        <taxon>Sphingobacteriia</taxon>
        <taxon>Sphingobacteriales</taxon>
        <taxon>Sphingobacteriaceae</taxon>
        <taxon>Pedobacter</taxon>
    </lineage>
</organism>
<dbReference type="AlphaFoldDB" id="A0A127VGJ9"/>
<dbReference type="EMBL" id="CP014504">
    <property type="protein sequence ID" value="AMQ00352.1"/>
    <property type="molecule type" value="Genomic_DNA"/>
</dbReference>
<dbReference type="OrthoDB" id="1493133at2"/>
<gene>
    <name evidence="1" type="ORF">AY601_3486</name>
</gene>
<dbReference type="PATRIC" id="fig|188932.3.peg.3627"/>
<dbReference type="Pfam" id="PF26559">
    <property type="entry name" value="DUF8184"/>
    <property type="match status" value="1"/>
</dbReference>
<evidence type="ECO:0000313" key="1">
    <source>
        <dbReference type="EMBL" id="AMQ00352.1"/>
    </source>
</evidence>
<reference evidence="1 2" key="1">
    <citation type="submission" date="2016-03" db="EMBL/GenBank/DDBJ databases">
        <title>Complete genome sequence of Pedobacter cryoconitis PAMC 27485.</title>
        <authorList>
            <person name="Lee J."/>
            <person name="Kim O.-S."/>
        </authorList>
    </citation>
    <scope>NUCLEOTIDE SEQUENCE [LARGE SCALE GENOMIC DNA]</scope>
    <source>
        <strain evidence="1 2">PAMC 27485</strain>
    </source>
</reference>
<dbReference type="Proteomes" id="UP000071561">
    <property type="component" value="Chromosome"/>
</dbReference>
<dbReference type="InterPro" id="IPR058497">
    <property type="entry name" value="DUF8184"/>
</dbReference>
<proteinExistence type="predicted"/>
<keyword evidence="2" id="KW-1185">Reference proteome</keyword>
<dbReference type="KEGG" id="pcm:AY601_3486"/>
<evidence type="ECO:0000313" key="2">
    <source>
        <dbReference type="Proteomes" id="UP000071561"/>
    </source>
</evidence>
<dbReference type="RefSeq" id="WP_068403292.1">
    <property type="nucleotide sequence ID" value="NZ_CP014504.1"/>
</dbReference>
<sequence length="197" mass="22836">MKSIKPKESAFIYNPKGNELTLIADLRFNYDLNCRRFLLDENPYGEPSLVEISDVKINEESTVLSFHAFYRKKEVDFRLESTNSRDNIIFQTIANFDLSFNGKEDLDKVQLFFKGGKFNELETLKQSSDYELISSLTIFNDNDEIVLIKQNPWGRFKVGAIELTDKQQIIYKLEDGSSGIYQVDINPEVYSIFSKLI</sequence>